<accession>F7ZK98</accession>
<dbReference type="Proteomes" id="UP000001353">
    <property type="component" value="Chromosome"/>
</dbReference>
<keyword evidence="3" id="KW-1185">Reference proteome</keyword>
<dbReference type="KEGG" id="rli:RLO149_c019310"/>
<dbReference type="RefSeq" id="WP_013961845.1">
    <property type="nucleotide sequence ID" value="NC_015730.1"/>
</dbReference>
<organism evidence="2 3">
    <name type="scientific">Roseobacter litoralis (strain ATCC 49566 / DSM 6996 / JCM 21268 / NBRC 15278 / OCh 149)</name>
    <dbReference type="NCBI Taxonomy" id="391595"/>
    <lineage>
        <taxon>Bacteria</taxon>
        <taxon>Pseudomonadati</taxon>
        <taxon>Pseudomonadota</taxon>
        <taxon>Alphaproteobacteria</taxon>
        <taxon>Rhodobacterales</taxon>
        <taxon>Roseobacteraceae</taxon>
        <taxon>Roseobacter</taxon>
    </lineage>
</organism>
<evidence type="ECO:0000256" key="1">
    <source>
        <dbReference type="SAM" id="SignalP"/>
    </source>
</evidence>
<feature type="chain" id="PRO_5003373438" evidence="1">
    <location>
        <begin position="25"/>
        <end position="204"/>
    </location>
</feature>
<dbReference type="HOGENOM" id="CLU_1342402_0_0_5"/>
<dbReference type="eggNOG" id="ENOG502ZN23">
    <property type="taxonomic scope" value="Bacteria"/>
</dbReference>
<dbReference type="STRING" id="391595.RLO149_c019310"/>
<sequence>MIQNGFFKSVALALFCVAASAAHAQSIVGSSSVEGRSITLFSDGTWAFTDRQRSDCKPVLSDLSFCGISPIWTQTPPPSAAIDAQFMRADTEFVQFISDRVGTAQGIEMDSAKAVILDGVAGITGVRVRDIPVLSDEPAEVDGKDAVTIAFSVTFRGVPVVFANTILLEESRLLQMQSYVIGATAYSDDHRALHATFLNLVEMD</sequence>
<evidence type="ECO:0000313" key="2">
    <source>
        <dbReference type="EMBL" id="AEI93917.1"/>
    </source>
</evidence>
<protein>
    <submittedName>
        <fullName evidence="2">Uncharacterized protein</fullName>
    </submittedName>
</protein>
<dbReference type="EMBL" id="CP002623">
    <property type="protein sequence ID" value="AEI93917.1"/>
    <property type="molecule type" value="Genomic_DNA"/>
</dbReference>
<gene>
    <name evidence="2" type="ordered locus">RLO149_c019310</name>
</gene>
<proteinExistence type="predicted"/>
<keyword evidence="1" id="KW-0732">Signal</keyword>
<reference evidence="2 3" key="1">
    <citation type="journal article" date="2011" name="BMC Genomics">
        <title>Comparative genome analysis and genome-guided physiological analysis of Roseobacter litoralis.</title>
        <authorList>
            <person name="Kalhoefer D."/>
            <person name="Thole S."/>
            <person name="Voget S."/>
            <person name="Lehmann R."/>
            <person name="Liesegang H."/>
            <person name="Wollher A."/>
            <person name="Daniel R."/>
            <person name="Simon M."/>
            <person name="Brinkhoff T."/>
        </authorList>
    </citation>
    <scope>NUCLEOTIDE SEQUENCE [LARGE SCALE GENOMIC DNA]</scope>
    <source>
        <strain evidence="3">ATCC 49566 / DSM 6996 / JCM 21268 / NBRC 15278 / OCh 149</strain>
    </source>
</reference>
<dbReference type="OrthoDB" id="7868448at2"/>
<dbReference type="AlphaFoldDB" id="F7ZK98"/>
<name>F7ZK98_ROSLO</name>
<feature type="signal peptide" evidence="1">
    <location>
        <begin position="1"/>
        <end position="24"/>
    </location>
</feature>
<evidence type="ECO:0000313" key="3">
    <source>
        <dbReference type="Proteomes" id="UP000001353"/>
    </source>
</evidence>